<dbReference type="NCBIfam" id="TIGR03806">
    <property type="entry name" value="chp_HNE_0200"/>
    <property type="match status" value="1"/>
</dbReference>
<dbReference type="Pfam" id="PF13229">
    <property type="entry name" value="Beta_helix"/>
    <property type="match status" value="1"/>
</dbReference>
<name>A0ABP8V4Y8_9GAMM</name>
<dbReference type="SUPFAM" id="SSF48695">
    <property type="entry name" value="Multiheme cytochromes"/>
    <property type="match status" value="1"/>
</dbReference>
<dbReference type="SUPFAM" id="SSF51126">
    <property type="entry name" value="Pectin lyase-like"/>
    <property type="match status" value="1"/>
</dbReference>
<protein>
    <submittedName>
        <fullName evidence="2">SO2930 family diheme c-type cytochrome</fullName>
    </submittedName>
</protein>
<gene>
    <name evidence="2" type="ORF">GCM10023116_36020</name>
</gene>
<feature type="domain" description="Right handed beta helix" evidence="1">
    <location>
        <begin position="106"/>
        <end position="224"/>
    </location>
</feature>
<dbReference type="SMART" id="SM00710">
    <property type="entry name" value="PbH1"/>
    <property type="match status" value="7"/>
</dbReference>
<comment type="caution">
    <text evidence="2">The sequence shown here is derived from an EMBL/GenBank/DDBJ whole genome shotgun (WGS) entry which is preliminary data.</text>
</comment>
<dbReference type="InterPro" id="IPR039448">
    <property type="entry name" value="Beta_helix"/>
</dbReference>
<dbReference type="RefSeq" id="WP_345197678.1">
    <property type="nucleotide sequence ID" value="NZ_BAABFL010000448.1"/>
</dbReference>
<keyword evidence="3" id="KW-1185">Reference proteome</keyword>
<dbReference type="InterPro" id="IPR022269">
    <property type="entry name" value="SO_2930-like_C"/>
</dbReference>
<reference evidence="3" key="1">
    <citation type="journal article" date="2019" name="Int. J. Syst. Evol. Microbiol.">
        <title>The Global Catalogue of Microorganisms (GCM) 10K type strain sequencing project: providing services to taxonomists for standard genome sequencing and annotation.</title>
        <authorList>
            <consortium name="The Broad Institute Genomics Platform"/>
            <consortium name="The Broad Institute Genome Sequencing Center for Infectious Disease"/>
            <person name="Wu L."/>
            <person name="Ma J."/>
        </authorList>
    </citation>
    <scope>NUCLEOTIDE SEQUENCE [LARGE SCALE GENOMIC DNA]</scope>
    <source>
        <strain evidence="3">JCM 17805</strain>
    </source>
</reference>
<proteinExistence type="predicted"/>
<dbReference type="Gene3D" id="2.160.20.10">
    <property type="entry name" value="Single-stranded right-handed beta-helix, Pectin lyase-like"/>
    <property type="match status" value="1"/>
</dbReference>
<dbReference type="InterPro" id="IPR011050">
    <property type="entry name" value="Pectin_lyase_fold/virulence"/>
</dbReference>
<dbReference type="NCBIfam" id="TIGR03805">
    <property type="entry name" value="beta_helix_1"/>
    <property type="match status" value="1"/>
</dbReference>
<dbReference type="EMBL" id="BAABFL010000448">
    <property type="protein sequence ID" value="GAA4651318.1"/>
    <property type="molecule type" value="Genomic_DNA"/>
</dbReference>
<dbReference type="InterPro" id="IPR022442">
    <property type="entry name" value="SO_2930-like_dom"/>
</dbReference>
<dbReference type="Proteomes" id="UP001500604">
    <property type="component" value="Unassembled WGS sequence"/>
</dbReference>
<dbReference type="InterPro" id="IPR006626">
    <property type="entry name" value="PbH1"/>
</dbReference>
<evidence type="ECO:0000313" key="3">
    <source>
        <dbReference type="Proteomes" id="UP001500604"/>
    </source>
</evidence>
<evidence type="ECO:0000313" key="2">
    <source>
        <dbReference type="EMBL" id="GAA4651318.1"/>
    </source>
</evidence>
<evidence type="ECO:0000259" key="1">
    <source>
        <dbReference type="Pfam" id="PF13229"/>
    </source>
</evidence>
<sequence>MHNAGRMNRGRLWLFAIVVLLQASIARSYEHIIRLEASDDLQYKLQSAFIGAKPDTLIELPAGTFKFDDEVVLDVSHVTIRGQGMEKTILSFKDQPAGAQGMLVLADAFTIEDLAIEDTAGDGLRMEGANGITVRRVRVEWTNGPDEENGAYGLYPVLSQNVLIEDSVVRGASDAGVYVGQSRNIIVRRNVAEYNVAGIEIENSLYADVYQNVARYNTGGILIFDLPGLSQAGAYSRVYDNDIYENNTGNFAPAGNIVGSVPAGTGVMVMATDHVEIFNNRITNNRTTGVIITSYVAISVINNLPIPDGYDPFPEFINIHDNRINRPKVPYYDGSDVNLLINILHMNSLKVVSDTIIDGLFASSREAAGICYRKNYRDKLKVIPSDFSNLQLANDNNWYNDALGIPGGPVDKDRRPFNCQQPVLAEVTLQPWPPVPAPGEDGYTDEEIAARCSATGNGVNWAAAVVNCPSLSDYRLFADASDPTTNSNGGFPYDLTTPLFSDYANKYRFIFLPPGTQAQYAETGPLTFPVGTIITKTFAIPANAAQPGANENVIETRLLIRREDGWERLPYIWEKDMSDAYLALGGGREVVTFVDLEGETITASYGVPNANQCTSCHGNKGQDLPVGPKARLLNMTYAYAEQLGLHGGMNQLDAMASLGLLAGSPGSAAAPKTPVWNDPTTGSLEARAKAYLDVNCAHCHGGGGRAFGTGLLLNEFLSVDRTYGLCKSPVAAGRGSGGLSYDIAPGDPDNSILVYRMASNDPAIRMPELGRSTVHKEGLALVRDWVSSLDGACEAPQPQAMLTGH</sequence>
<dbReference type="InterPro" id="IPR036280">
    <property type="entry name" value="Multihaem_cyt_sf"/>
</dbReference>
<organism evidence="2 3">
    <name type="scientific">Kistimonas scapharcae</name>
    <dbReference type="NCBI Taxonomy" id="1036133"/>
    <lineage>
        <taxon>Bacteria</taxon>
        <taxon>Pseudomonadati</taxon>
        <taxon>Pseudomonadota</taxon>
        <taxon>Gammaproteobacteria</taxon>
        <taxon>Oceanospirillales</taxon>
        <taxon>Endozoicomonadaceae</taxon>
        <taxon>Kistimonas</taxon>
    </lineage>
</organism>
<dbReference type="InterPro" id="IPR012334">
    <property type="entry name" value="Pectin_lyas_fold"/>
</dbReference>
<accession>A0ABP8V4Y8</accession>